<organism evidence="2 3">
    <name type="scientific">Paenibacillus albilobatus</name>
    <dbReference type="NCBI Taxonomy" id="2716884"/>
    <lineage>
        <taxon>Bacteria</taxon>
        <taxon>Bacillati</taxon>
        <taxon>Bacillota</taxon>
        <taxon>Bacilli</taxon>
        <taxon>Bacillales</taxon>
        <taxon>Paenibacillaceae</taxon>
        <taxon>Paenibacillus</taxon>
    </lineage>
</organism>
<comment type="caution">
    <text evidence="2">The sequence shown here is derived from an EMBL/GenBank/DDBJ whole genome shotgun (WGS) entry which is preliminary data.</text>
</comment>
<gene>
    <name evidence="2" type="ORF">J2TS6_30250</name>
</gene>
<sequence length="71" mass="8342">MAKPDDRSDNAEKLQNAIDNTRENIQKTNDYLDEHADEISGKELHNLQHKNTKRERAIEGFEAEYQDEKNQ</sequence>
<dbReference type="AlphaFoldDB" id="A0A920CCF3"/>
<dbReference type="Pfam" id="PF19824">
    <property type="entry name" value="Tlp"/>
    <property type="match status" value="1"/>
</dbReference>
<evidence type="ECO:0008006" key="4">
    <source>
        <dbReference type="Google" id="ProtNLM"/>
    </source>
</evidence>
<keyword evidence="3" id="KW-1185">Reference proteome</keyword>
<evidence type="ECO:0000313" key="2">
    <source>
        <dbReference type="EMBL" id="GIO31884.1"/>
    </source>
</evidence>
<dbReference type="NCBIfam" id="TIGR03090">
    <property type="entry name" value="SASP_tlp"/>
    <property type="match status" value="1"/>
</dbReference>
<feature type="coiled-coil region" evidence="1">
    <location>
        <begin position="11"/>
        <end position="71"/>
    </location>
</feature>
<evidence type="ECO:0000313" key="3">
    <source>
        <dbReference type="Proteomes" id="UP000679779"/>
    </source>
</evidence>
<reference evidence="2" key="1">
    <citation type="submission" date="2021-03" db="EMBL/GenBank/DDBJ databases">
        <title>Antimicrobial resistance genes in bacteria isolated from Japanese honey, and their potential for conferring macrolide and lincosamide resistance in the American foulbrood pathogen Paenibacillus larvae.</title>
        <authorList>
            <person name="Okamoto M."/>
            <person name="Kumagai M."/>
            <person name="Kanamori H."/>
            <person name="Takamatsu D."/>
        </authorList>
    </citation>
    <scope>NUCLEOTIDE SEQUENCE</scope>
    <source>
        <strain evidence="2">J2TS6</strain>
    </source>
</reference>
<keyword evidence="1" id="KW-0175">Coiled coil</keyword>
<name>A0A920CCF3_9BACL</name>
<dbReference type="Proteomes" id="UP000679779">
    <property type="component" value="Unassembled WGS sequence"/>
</dbReference>
<proteinExistence type="inferred from homology"/>
<dbReference type="RefSeq" id="WP_160042764.1">
    <property type="nucleotide sequence ID" value="NZ_BORQ01000003.1"/>
</dbReference>
<dbReference type="HAMAP" id="MF_01506">
    <property type="entry name" value="Tlp"/>
    <property type="match status" value="1"/>
</dbReference>
<evidence type="ECO:0000256" key="1">
    <source>
        <dbReference type="SAM" id="Coils"/>
    </source>
</evidence>
<accession>A0A920CCF3</accession>
<dbReference type="InterPro" id="IPR017524">
    <property type="entry name" value="SASP_thioredoxin-like"/>
</dbReference>
<protein>
    <recommendedName>
        <fullName evidence="4">Small acid-soluble spore protein Tlp</fullName>
    </recommendedName>
</protein>
<dbReference type="EMBL" id="BORQ01000003">
    <property type="protein sequence ID" value="GIO31884.1"/>
    <property type="molecule type" value="Genomic_DNA"/>
</dbReference>